<keyword evidence="3" id="KW-1185">Reference proteome</keyword>
<reference evidence="2 3" key="1">
    <citation type="submission" date="2024-04" db="EMBL/GenBank/DDBJ databases">
        <authorList>
            <person name="Fracassetti M."/>
        </authorList>
    </citation>
    <scope>NUCLEOTIDE SEQUENCE [LARGE SCALE GENOMIC DNA]</scope>
</reference>
<gene>
    <name evidence="2" type="ORF">LTRI10_LOCUS15568</name>
</gene>
<organism evidence="2 3">
    <name type="scientific">Linum trigynum</name>
    <dbReference type="NCBI Taxonomy" id="586398"/>
    <lineage>
        <taxon>Eukaryota</taxon>
        <taxon>Viridiplantae</taxon>
        <taxon>Streptophyta</taxon>
        <taxon>Embryophyta</taxon>
        <taxon>Tracheophyta</taxon>
        <taxon>Spermatophyta</taxon>
        <taxon>Magnoliopsida</taxon>
        <taxon>eudicotyledons</taxon>
        <taxon>Gunneridae</taxon>
        <taxon>Pentapetalae</taxon>
        <taxon>rosids</taxon>
        <taxon>fabids</taxon>
        <taxon>Malpighiales</taxon>
        <taxon>Linaceae</taxon>
        <taxon>Linum</taxon>
    </lineage>
</organism>
<proteinExistence type="predicted"/>
<evidence type="ECO:0000313" key="2">
    <source>
        <dbReference type="EMBL" id="CAL1373648.1"/>
    </source>
</evidence>
<dbReference type="EMBL" id="OZ034816">
    <property type="protein sequence ID" value="CAL1373648.1"/>
    <property type="molecule type" value="Genomic_DNA"/>
</dbReference>
<feature type="compositionally biased region" description="Polar residues" evidence="1">
    <location>
        <begin position="104"/>
        <end position="122"/>
    </location>
</feature>
<name>A0AAV2DK93_9ROSI</name>
<sequence>MECSSGPDSGPLCLPRWTKAHPRPFLPIHSPQPSLETRNHRLLNSVTDRVSVRPINHRLLNSVTEPWKLETSGSNLLTIKLDIPSVYSTGKNLQRKPIDLSPSIRLSDNPSKSVGPTSRTRC</sequence>
<protein>
    <submittedName>
        <fullName evidence="2">Uncharacterized protein</fullName>
    </submittedName>
</protein>
<accession>A0AAV2DK93</accession>
<dbReference type="AlphaFoldDB" id="A0AAV2DK93"/>
<feature type="region of interest" description="Disordered" evidence="1">
    <location>
        <begin position="92"/>
        <end position="122"/>
    </location>
</feature>
<evidence type="ECO:0000313" key="3">
    <source>
        <dbReference type="Proteomes" id="UP001497516"/>
    </source>
</evidence>
<evidence type="ECO:0000256" key="1">
    <source>
        <dbReference type="SAM" id="MobiDB-lite"/>
    </source>
</evidence>
<dbReference type="Proteomes" id="UP001497516">
    <property type="component" value="Chromosome 3"/>
</dbReference>